<sequence length="100" mass="11475">MFLCQTSPLNLDCPLFDVTDPDNYDTRRYDIRCGGTAVFHIPSTTQLACDAFIQQTAEYDLDNPGRSLYNLDYFGRSLYDLDITGKSLYDLDIPGTRYPW</sequence>
<organism evidence="1 2">
    <name type="scientific">Dreissena polymorpha</name>
    <name type="common">Zebra mussel</name>
    <name type="synonym">Mytilus polymorpha</name>
    <dbReference type="NCBI Taxonomy" id="45954"/>
    <lineage>
        <taxon>Eukaryota</taxon>
        <taxon>Metazoa</taxon>
        <taxon>Spiralia</taxon>
        <taxon>Lophotrochozoa</taxon>
        <taxon>Mollusca</taxon>
        <taxon>Bivalvia</taxon>
        <taxon>Autobranchia</taxon>
        <taxon>Heteroconchia</taxon>
        <taxon>Euheterodonta</taxon>
        <taxon>Imparidentia</taxon>
        <taxon>Neoheterodontei</taxon>
        <taxon>Myida</taxon>
        <taxon>Dreissenoidea</taxon>
        <taxon>Dreissenidae</taxon>
        <taxon>Dreissena</taxon>
    </lineage>
</organism>
<proteinExistence type="predicted"/>
<dbReference type="AlphaFoldDB" id="A0A9D4NMM3"/>
<protein>
    <submittedName>
        <fullName evidence="1">Uncharacterized protein</fullName>
    </submittedName>
</protein>
<accession>A0A9D4NMM3</accession>
<dbReference type="Proteomes" id="UP000828390">
    <property type="component" value="Unassembled WGS sequence"/>
</dbReference>
<dbReference type="EMBL" id="JAIWYP010000001">
    <property type="protein sequence ID" value="KAH3897190.1"/>
    <property type="molecule type" value="Genomic_DNA"/>
</dbReference>
<evidence type="ECO:0000313" key="1">
    <source>
        <dbReference type="EMBL" id="KAH3897190.1"/>
    </source>
</evidence>
<gene>
    <name evidence="1" type="ORF">DPMN_021375</name>
</gene>
<name>A0A9D4NMM3_DREPO</name>
<reference evidence="1" key="2">
    <citation type="submission" date="2020-11" db="EMBL/GenBank/DDBJ databases">
        <authorList>
            <person name="McCartney M.A."/>
            <person name="Auch B."/>
            <person name="Kono T."/>
            <person name="Mallez S."/>
            <person name="Becker A."/>
            <person name="Gohl D.M."/>
            <person name="Silverstein K.A.T."/>
            <person name="Koren S."/>
            <person name="Bechman K.B."/>
            <person name="Herman A."/>
            <person name="Abrahante J.E."/>
            <person name="Garbe J."/>
        </authorList>
    </citation>
    <scope>NUCLEOTIDE SEQUENCE</scope>
    <source>
        <strain evidence="1">Duluth1</strain>
        <tissue evidence="1">Whole animal</tissue>
    </source>
</reference>
<comment type="caution">
    <text evidence="1">The sequence shown here is derived from an EMBL/GenBank/DDBJ whole genome shotgun (WGS) entry which is preliminary data.</text>
</comment>
<reference evidence="1" key="1">
    <citation type="journal article" date="2019" name="bioRxiv">
        <title>The Genome of the Zebra Mussel, Dreissena polymorpha: A Resource for Invasive Species Research.</title>
        <authorList>
            <person name="McCartney M.A."/>
            <person name="Auch B."/>
            <person name="Kono T."/>
            <person name="Mallez S."/>
            <person name="Zhang Y."/>
            <person name="Obille A."/>
            <person name="Becker A."/>
            <person name="Abrahante J.E."/>
            <person name="Garbe J."/>
            <person name="Badalamenti J.P."/>
            <person name="Herman A."/>
            <person name="Mangelson H."/>
            <person name="Liachko I."/>
            <person name="Sullivan S."/>
            <person name="Sone E.D."/>
            <person name="Koren S."/>
            <person name="Silverstein K.A.T."/>
            <person name="Beckman K.B."/>
            <person name="Gohl D.M."/>
        </authorList>
    </citation>
    <scope>NUCLEOTIDE SEQUENCE</scope>
    <source>
        <strain evidence="1">Duluth1</strain>
        <tissue evidence="1">Whole animal</tissue>
    </source>
</reference>
<evidence type="ECO:0000313" key="2">
    <source>
        <dbReference type="Proteomes" id="UP000828390"/>
    </source>
</evidence>
<keyword evidence="2" id="KW-1185">Reference proteome</keyword>